<dbReference type="InterPro" id="IPR007053">
    <property type="entry name" value="LRAT_dom"/>
</dbReference>
<dbReference type="InterPro" id="IPR051496">
    <property type="entry name" value="H-rev107_PLA/AT"/>
</dbReference>
<dbReference type="Pfam" id="PF04970">
    <property type="entry name" value="LRAT"/>
    <property type="match status" value="1"/>
</dbReference>
<organism evidence="5 7">
    <name type="scientific">Photobacterium toruni</name>
    <dbReference type="NCBI Taxonomy" id="1935446"/>
    <lineage>
        <taxon>Bacteria</taxon>
        <taxon>Pseudomonadati</taxon>
        <taxon>Pseudomonadota</taxon>
        <taxon>Gammaproteobacteria</taxon>
        <taxon>Vibrionales</taxon>
        <taxon>Vibrionaceae</taxon>
        <taxon>Photobacterium</taxon>
    </lineage>
</organism>
<dbReference type="Proteomes" id="UP000191116">
    <property type="component" value="Unassembled WGS sequence"/>
</dbReference>
<evidence type="ECO:0000256" key="2">
    <source>
        <dbReference type="ARBA" id="ARBA00022801"/>
    </source>
</evidence>
<dbReference type="GO" id="GO:0004623">
    <property type="term" value="F:phospholipase A2 activity"/>
    <property type="evidence" value="ECO:0007669"/>
    <property type="project" value="TreeGrafter"/>
</dbReference>
<feature type="domain" description="LRAT" evidence="4">
    <location>
        <begin position="41"/>
        <end position="143"/>
    </location>
</feature>
<evidence type="ECO:0000313" key="6">
    <source>
        <dbReference type="EMBL" id="SKA59385.1"/>
    </source>
</evidence>
<dbReference type="OrthoDB" id="9812095at2"/>
<dbReference type="GO" id="GO:0016410">
    <property type="term" value="F:N-acyltransferase activity"/>
    <property type="evidence" value="ECO:0007669"/>
    <property type="project" value="TreeGrafter"/>
</dbReference>
<proteinExistence type="predicted"/>
<reference evidence="5 7" key="1">
    <citation type="submission" date="2017-02" db="EMBL/GenBank/DDBJ databases">
        <authorList>
            <person name="Peterson S.W."/>
        </authorList>
    </citation>
    <scope>NUCLEOTIDE SEQUENCE [LARGE SCALE GENOMIC DNA]</scope>
    <source>
        <strain evidence="5 7">CECT 9189</strain>
    </source>
</reference>
<protein>
    <submittedName>
        <fullName evidence="5">NC domain protein</fullName>
    </submittedName>
</protein>
<evidence type="ECO:0000256" key="1">
    <source>
        <dbReference type="ARBA" id="ARBA00022679"/>
    </source>
</evidence>
<name>A0A1T4UPW5_9GAMM</name>
<dbReference type="GO" id="GO:0008970">
    <property type="term" value="F:phospholipase A1 activity"/>
    <property type="evidence" value="ECO:0007669"/>
    <property type="project" value="TreeGrafter"/>
</dbReference>
<dbReference type="AlphaFoldDB" id="A0A1T4UPW5"/>
<evidence type="ECO:0000313" key="7">
    <source>
        <dbReference type="Proteomes" id="UP000191116"/>
    </source>
</evidence>
<evidence type="ECO:0000259" key="4">
    <source>
        <dbReference type="PROSITE" id="PS51934"/>
    </source>
</evidence>
<dbReference type="PANTHER" id="PTHR13943:SF77">
    <property type="entry name" value="LRAT DOMAIN-CONTAINING PROTEIN"/>
    <property type="match status" value="1"/>
</dbReference>
<dbReference type="EMBL" id="FUWP01000028">
    <property type="protein sequence ID" value="SKA54676.1"/>
    <property type="molecule type" value="Genomic_DNA"/>
</dbReference>
<gene>
    <name evidence="5" type="ORF">CZ814_03527</name>
    <name evidence="6" type="ORF">CZ814_04043</name>
</gene>
<keyword evidence="3" id="KW-0443">Lipid metabolism</keyword>
<dbReference type="PROSITE" id="PS51934">
    <property type="entry name" value="LRAT"/>
    <property type="match status" value="1"/>
</dbReference>
<dbReference type="PANTHER" id="PTHR13943">
    <property type="entry name" value="HRAS-LIKE SUPPRESSOR - RELATED"/>
    <property type="match status" value="1"/>
</dbReference>
<accession>A0A1T4UPW5</accession>
<dbReference type="Gene3D" id="3.90.1720.10">
    <property type="entry name" value="endopeptidase domain like (from Nostoc punctiforme)"/>
    <property type="match status" value="1"/>
</dbReference>
<keyword evidence="1" id="KW-0808">Transferase</keyword>
<dbReference type="RefSeq" id="WP_080176228.1">
    <property type="nucleotide sequence ID" value="NZ_AP024854.1"/>
</dbReference>
<evidence type="ECO:0000256" key="3">
    <source>
        <dbReference type="ARBA" id="ARBA00023098"/>
    </source>
</evidence>
<dbReference type="GO" id="GO:0005737">
    <property type="term" value="C:cytoplasm"/>
    <property type="evidence" value="ECO:0007669"/>
    <property type="project" value="TreeGrafter"/>
</dbReference>
<evidence type="ECO:0000313" key="5">
    <source>
        <dbReference type="EMBL" id="SKA54676.1"/>
    </source>
</evidence>
<dbReference type="GO" id="GO:0070292">
    <property type="term" value="P:N-acylphosphatidylethanolamine metabolic process"/>
    <property type="evidence" value="ECO:0007669"/>
    <property type="project" value="TreeGrafter"/>
</dbReference>
<sequence length="196" mass="21990">MGIFGSIKDVWNDVVVDSWNEACEEVNYPKLKRGSVLRIELKRLGIIGFDHYGIYAGKRMVIHFSEEKIRREHISKFIEGAGIFNGNHVDVMKFPDKNTESITLEDSYNRAVSCIGMKGYDVLESNCEHFALWCRTGVAFSGQALGKYSDKFEVCSTVSLSGCSINFPRAIGKIFNDLGMEKSRSISVSNIVDVKN</sequence>
<keyword evidence="2" id="KW-0378">Hydrolase</keyword>
<dbReference type="EMBL" id="FUWP01000071">
    <property type="protein sequence ID" value="SKA59385.1"/>
    <property type="molecule type" value="Genomic_DNA"/>
</dbReference>